<evidence type="ECO:0000313" key="2">
    <source>
        <dbReference type="Ensembl" id="ENSMODP00000024734.4"/>
    </source>
</evidence>
<dbReference type="AlphaFoldDB" id="F6STE7"/>
<organism evidence="2 3">
    <name type="scientific">Monodelphis domestica</name>
    <name type="common">Gray short-tailed opossum</name>
    <dbReference type="NCBI Taxonomy" id="13616"/>
    <lineage>
        <taxon>Eukaryota</taxon>
        <taxon>Metazoa</taxon>
        <taxon>Chordata</taxon>
        <taxon>Craniata</taxon>
        <taxon>Vertebrata</taxon>
        <taxon>Euteleostomi</taxon>
        <taxon>Mammalia</taxon>
        <taxon>Metatheria</taxon>
        <taxon>Didelphimorphia</taxon>
        <taxon>Didelphidae</taxon>
        <taxon>Monodelphis</taxon>
    </lineage>
</organism>
<dbReference type="GeneTree" id="ENSGT00950000182890"/>
<dbReference type="PANTHER" id="PTHR23232:SF157">
    <property type="entry name" value="ZINC FINGER PROTEIN 525"/>
    <property type="match status" value="1"/>
</dbReference>
<dbReference type="GO" id="GO:0006355">
    <property type="term" value="P:regulation of DNA-templated transcription"/>
    <property type="evidence" value="ECO:0007669"/>
    <property type="project" value="InterPro"/>
</dbReference>
<dbReference type="Bgee" id="ENSMODG00000046954">
    <property type="expression patterns" value="Expressed in testis and 20 other cell types or tissues"/>
</dbReference>
<feature type="domain" description="KRAB" evidence="1">
    <location>
        <begin position="123"/>
        <end position="194"/>
    </location>
</feature>
<dbReference type="PROSITE" id="PS50805">
    <property type="entry name" value="KRAB"/>
    <property type="match status" value="1"/>
</dbReference>
<dbReference type="InterPro" id="IPR036051">
    <property type="entry name" value="KRAB_dom_sf"/>
</dbReference>
<keyword evidence="3" id="KW-1185">Reference proteome</keyword>
<reference evidence="2" key="2">
    <citation type="submission" date="2025-08" db="UniProtKB">
        <authorList>
            <consortium name="Ensembl"/>
        </authorList>
    </citation>
    <scope>IDENTIFICATION</scope>
</reference>
<dbReference type="InterPro" id="IPR001909">
    <property type="entry name" value="KRAB"/>
</dbReference>
<dbReference type="HOGENOM" id="CLU_1551143_0_0_1"/>
<dbReference type="Gene3D" id="6.10.140.140">
    <property type="match status" value="1"/>
</dbReference>
<dbReference type="eggNOG" id="KOG1721">
    <property type="taxonomic scope" value="Eukaryota"/>
</dbReference>
<dbReference type="InterPro" id="IPR050169">
    <property type="entry name" value="Krueppel_C2H2_ZnF"/>
</dbReference>
<reference evidence="2" key="3">
    <citation type="submission" date="2025-09" db="UniProtKB">
        <authorList>
            <consortium name="Ensembl"/>
        </authorList>
    </citation>
    <scope>IDENTIFICATION</scope>
</reference>
<sequence>MVREHSEITEPRIVNAQAQPRRPFIAHAVPSPSWKGIVGFKGRFLVLLNEIHLVACICRTTCHLCRTLELKLLRPLLLILLVSTHNTTWRNSGLSLRIPSQKGSVKDEVMTSVFLTTEPKESVTFKDVAVDFTWEEWEQLDIGQRVLYRDVMLENYRNIISLGTQVSKPELIFLLEQGKEPWMVKREISKDSCPDHSSDEVTFQEAVTKTFNSDPQKAEDSI</sequence>
<dbReference type="SUPFAM" id="SSF109640">
    <property type="entry name" value="KRAB domain (Kruppel-associated box)"/>
    <property type="match status" value="1"/>
</dbReference>
<gene>
    <name evidence="2" type="primary">LOC100021070</name>
</gene>
<dbReference type="Ensembl" id="ENSMODT00000025171.4">
    <property type="protein sequence ID" value="ENSMODP00000024734.4"/>
    <property type="gene ID" value="ENSMODG00000046954.1"/>
</dbReference>
<dbReference type="CDD" id="cd07765">
    <property type="entry name" value="KRAB_A-box"/>
    <property type="match status" value="1"/>
</dbReference>
<dbReference type="PANTHER" id="PTHR23232">
    <property type="entry name" value="KRAB DOMAIN C2H2 ZINC FINGER"/>
    <property type="match status" value="1"/>
</dbReference>
<dbReference type="SMART" id="SM00349">
    <property type="entry name" value="KRAB"/>
    <property type="match status" value="1"/>
</dbReference>
<name>F6STE7_MONDO</name>
<proteinExistence type="predicted"/>
<evidence type="ECO:0000259" key="1">
    <source>
        <dbReference type="PROSITE" id="PS50805"/>
    </source>
</evidence>
<accession>F6STE7</accession>
<dbReference type="Pfam" id="PF01352">
    <property type="entry name" value="KRAB"/>
    <property type="match status" value="1"/>
</dbReference>
<reference evidence="2 3" key="1">
    <citation type="journal article" date="2007" name="Nature">
        <title>Genome of the marsupial Monodelphis domestica reveals innovation in non-coding sequences.</title>
        <authorList>
            <person name="Mikkelsen T.S."/>
            <person name="Wakefield M.J."/>
            <person name="Aken B."/>
            <person name="Amemiya C.T."/>
            <person name="Chang J.L."/>
            <person name="Duke S."/>
            <person name="Garber M."/>
            <person name="Gentles A.J."/>
            <person name="Goodstadt L."/>
            <person name="Heger A."/>
            <person name="Jurka J."/>
            <person name="Kamal M."/>
            <person name="Mauceli E."/>
            <person name="Searle S.M."/>
            <person name="Sharpe T."/>
            <person name="Baker M.L."/>
            <person name="Batzer M.A."/>
            <person name="Benos P.V."/>
            <person name="Belov K."/>
            <person name="Clamp M."/>
            <person name="Cook A."/>
            <person name="Cuff J."/>
            <person name="Das R."/>
            <person name="Davidow L."/>
            <person name="Deakin J.E."/>
            <person name="Fazzari M.J."/>
            <person name="Glass J.L."/>
            <person name="Grabherr M."/>
            <person name="Greally J.M."/>
            <person name="Gu W."/>
            <person name="Hore T.A."/>
            <person name="Huttley G.A."/>
            <person name="Kleber M."/>
            <person name="Jirtle R.L."/>
            <person name="Koina E."/>
            <person name="Lee J.T."/>
            <person name="Mahony S."/>
            <person name="Marra M.A."/>
            <person name="Miller R.D."/>
            <person name="Nicholls R.D."/>
            <person name="Oda M."/>
            <person name="Papenfuss A.T."/>
            <person name="Parra Z.E."/>
            <person name="Pollock D.D."/>
            <person name="Ray D.A."/>
            <person name="Schein J.E."/>
            <person name="Speed T.P."/>
            <person name="Thompson K."/>
            <person name="VandeBerg J.L."/>
            <person name="Wade C.M."/>
            <person name="Walker J.A."/>
            <person name="Waters P.D."/>
            <person name="Webber C."/>
            <person name="Weidman J.R."/>
            <person name="Xie X."/>
            <person name="Zody M.C."/>
            <person name="Baldwin J."/>
            <person name="Abdouelleil A."/>
            <person name="Abdulkadir J."/>
            <person name="Abebe A."/>
            <person name="Abera B."/>
            <person name="Abreu J."/>
            <person name="Acer S.C."/>
            <person name="Aftuck L."/>
            <person name="Alexander A."/>
            <person name="An P."/>
            <person name="Anderson E."/>
            <person name="Anderson S."/>
            <person name="Arachi H."/>
            <person name="Azer M."/>
            <person name="Bachantsang P."/>
            <person name="Barry A."/>
            <person name="Bayul T."/>
            <person name="Berlin A."/>
            <person name="Bessette D."/>
            <person name="Bloom T."/>
            <person name="Bloom T."/>
            <person name="Boguslavskiy L."/>
            <person name="Bonnet C."/>
            <person name="Boukhgalter B."/>
            <person name="Bourzgui I."/>
            <person name="Brown A."/>
            <person name="Cahill P."/>
            <person name="Channer S."/>
            <person name="Cheshatsang Y."/>
            <person name="Chuda L."/>
            <person name="Citroen M."/>
            <person name="Collymore A."/>
            <person name="Cooke P."/>
            <person name="Costello M."/>
            <person name="D'Aco K."/>
            <person name="Daza R."/>
            <person name="De Haan G."/>
            <person name="DeGray S."/>
            <person name="DeMaso C."/>
            <person name="Dhargay N."/>
            <person name="Dooley K."/>
            <person name="Dooley E."/>
            <person name="Doricent M."/>
            <person name="Dorje P."/>
            <person name="Dorjee K."/>
            <person name="Dupes A."/>
            <person name="Elong R."/>
            <person name="Falk J."/>
            <person name="Farina A."/>
            <person name="Faro S."/>
            <person name="Ferguson D."/>
            <person name="Fisher S."/>
            <person name="Foley C.D."/>
            <person name="Franke A."/>
            <person name="Friedrich D."/>
            <person name="Gadbois L."/>
            <person name="Gearin G."/>
            <person name="Gearin C.R."/>
            <person name="Giannoukos G."/>
            <person name="Goode T."/>
            <person name="Graham J."/>
            <person name="Grandbois E."/>
            <person name="Grewal S."/>
            <person name="Gyaltsen K."/>
            <person name="Hafez N."/>
            <person name="Hagos B."/>
            <person name="Hall J."/>
            <person name="Henson C."/>
            <person name="Hollinger A."/>
            <person name="Honan T."/>
            <person name="Huard M.D."/>
            <person name="Hughes L."/>
            <person name="Hurhula B."/>
            <person name="Husby M.E."/>
            <person name="Kamat A."/>
            <person name="Kanga B."/>
            <person name="Kashin S."/>
            <person name="Khazanovich D."/>
            <person name="Kisner P."/>
            <person name="Lance K."/>
            <person name="Lara M."/>
            <person name="Lee W."/>
            <person name="Lennon N."/>
            <person name="Letendre F."/>
            <person name="LeVine R."/>
            <person name="Lipovsky A."/>
            <person name="Liu X."/>
            <person name="Liu J."/>
            <person name="Liu S."/>
            <person name="Lokyitsang T."/>
            <person name="Lokyitsang Y."/>
            <person name="Lubonja R."/>
            <person name="Lui A."/>
            <person name="MacDonald P."/>
            <person name="Magnisalis V."/>
            <person name="Maru K."/>
            <person name="Matthews C."/>
            <person name="McCusker W."/>
            <person name="McDonough S."/>
            <person name="Mehta T."/>
            <person name="Meldrim J."/>
            <person name="Meneus L."/>
            <person name="Mihai O."/>
            <person name="Mihalev A."/>
            <person name="Mihova T."/>
            <person name="Mittelman R."/>
            <person name="Mlenga V."/>
            <person name="Montmayeur A."/>
            <person name="Mulrain L."/>
            <person name="Navidi A."/>
            <person name="Naylor J."/>
            <person name="Negash T."/>
            <person name="Nguyen T."/>
            <person name="Nguyen N."/>
            <person name="Nicol R."/>
            <person name="Norbu C."/>
            <person name="Norbu N."/>
            <person name="Novod N."/>
            <person name="O'Neill B."/>
            <person name="Osman S."/>
            <person name="Markiewicz E."/>
            <person name="Oyono O.L."/>
            <person name="Patti C."/>
            <person name="Phunkhang P."/>
            <person name="Pierre F."/>
            <person name="Priest M."/>
            <person name="Raghuraman S."/>
            <person name="Rege F."/>
            <person name="Reyes R."/>
            <person name="Rise C."/>
            <person name="Rogov P."/>
            <person name="Ross K."/>
            <person name="Ryan E."/>
            <person name="Settipalli S."/>
            <person name="Shea T."/>
            <person name="Sherpa N."/>
            <person name="Shi L."/>
            <person name="Shih D."/>
            <person name="Sparrow T."/>
            <person name="Spaulding J."/>
            <person name="Stalker J."/>
            <person name="Stange-Thomann N."/>
            <person name="Stavropoulos S."/>
            <person name="Stone C."/>
            <person name="Strader C."/>
            <person name="Tesfaye S."/>
            <person name="Thomson T."/>
            <person name="Thoulutsang Y."/>
            <person name="Thoulutsang D."/>
            <person name="Topham K."/>
            <person name="Topping I."/>
            <person name="Tsamla T."/>
            <person name="Vassiliev H."/>
            <person name="Vo A."/>
            <person name="Wangchuk T."/>
            <person name="Wangdi T."/>
            <person name="Weiand M."/>
            <person name="Wilkinson J."/>
            <person name="Wilson A."/>
            <person name="Yadav S."/>
            <person name="Young G."/>
            <person name="Yu Q."/>
            <person name="Zembek L."/>
            <person name="Zhong D."/>
            <person name="Zimmer A."/>
            <person name="Zwirko Z."/>
            <person name="Jaffe D.B."/>
            <person name="Alvarez P."/>
            <person name="Brockman W."/>
            <person name="Butler J."/>
            <person name="Chin C."/>
            <person name="Gnerre S."/>
            <person name="MacCallum I."/>
            <person name="Graves J.A."/>
            <person name="Ponting C.P."/>
            <person name="Breen M."/>
            <person name="Samollow P.B."/>
            <person name="Lander E.S."/>
            <person name="Lindblad-Toh K."/>
        </authorList>
    </citation>
    <scope>NUCLEOTIDE SEQUENCE [LARGE SCALE GENOMIC DNA]</scope>
</reference>
<evidence type="ECO:0000313" key="3">
    <source>
        <dbReference type="Proteomes" id="UP000002280"/>
    </source>
</evidence>
<protein>
    <submittedName>
        <fullName evidence="2">Zinc finger protein OZF-like</fullName>
    </submittedName>
</protein>
<dbReference type="Proteomes" id="UP000002280">
    <property type="component" value="Chromosome 1"/>
</dbReference>